<dbReference type="GO" id="GO:0015297">
    <property type="term" value="F:antiporter activity"/>
    <property type="evidence" value="ECO:0007669"/>
    <property type="project" value="InterPro"/>
</dbReference>
<comment type="caution">
    <text evidence="9">The sequence shown here is derived from an EMBL/GenBank/DDBJ whole genome shotgun (WGS) entry which is preliminary data.</text>
</comment>
<evidence type="ECO:0000256" key="2">
    <source>
        <dbReference type="ARBA" id="ARBA00022448"/>
    </source>
</evidence>
<dbReference type="GO" id="GO:1902600">
    <property type="term" value="P:proton transmembrane transport"/>
    <property type="evidence" value="ECO:0007669"/>
    <property type="project" value="InterPro"/>
</dbReference>
<keyword evidence="6 7" id="KW-0472">Membrane</keyword>
<dbReference type="InterPro" id="IPR006153">
    <property type="entry name" value="Cation/H_exchanger_TM"/>
</dbReference>
<name>A0A2S6GIN9_9PSEU</name>
<protein>
    <submittedName>
        <fullName evidence="9">Kef-type K+ transport system membrane component KefB</fullName>
    </submittedName>
</protein>
<keyword evidence="2" id="KW-0813">Transport</keyword>
<feature type="transmembrane region" description="Helical" evidence="7">
    <location>
        <begin position="39"/>
        <end position="59"/>
    </location>
</feature>
<keyword evidence="3 7" id="KW-0812">Transmembrane</keyword>
<dbReference type="InterPro" id="IPR038770">
    <property type="entry name" value="Na+/solute_symporter_sf"/>
</dbReference>
<feature type="transmembrane region" description="Helical" evidence="7">
    <location>
        <begin position="306"/>
        <end position="327"/>
    </location>
</feature>
<evidence type="ECO:0000256" key="5">
    <source>
        <dbReference type="ARBA" id="ARBA00023065"/>
    </source>
</evidence>
<evidence type="ECO:0000313" key="9">
    <source>
        <dbReference type="EMBL" id="PPK65021.1"/>
    </source>
</evidence>
<feature type="transmembrane region" description="Helical" evidence="7">
    <location>
        <begin position="369"/>
        <end position="388"/>
    </location>
</feature>
<feature type="transmembrane region" description="Helical" evidence="7">
    <location>
        <begin position="6"/>
        <end position="27"/>
    </location>
</feature>
<dbReference type="Pfam" id="PF00999">
    <property type="entry name" value="Na_H_Exchanger"/>
    <property type="match status" value="1"/>
</dbReference>
<evidence type="ECO:0000259" key="8">
    <source>
        <dbReference type="Pfam" id="PF00999"/>
    </source>
</evidence>
<evidence type="ECO:0000256" key="3">
    <source>
        <dbReference type="ARBA" id="ARBA00022692"/>
    </source>
</evidence>
<evidence type="ECO:0000256" key="4">
    <source>
        <dbReference type="ARBA" id="ARBA00022989"/>
    </source>
</evidence>
<dbReference type="PANTHER" id="PTHR32468">
    <property type="entry name" value="CATION/H + ANTIPORTER"/>
    <property type="match status" value="1"/>
</dbReference>
<dbReference type="GO" id="GO:0016020">
    <property type="term" value="C:membrane"/>
    <property type="evidence" value="ECO:0007669"/>
    <property type="project" value="UniProtKB-SubCell"/>
</dbReference>
<dbReference type="EMBL" id="PTIX01000016">
    <property type="protein sequence ID" value="PPK65021.1"/>
    <property type="molecule type" value="Genomic_DNA"/>
</dbReference>
<reference evidence="9 10" key="1">
    <citation type="submission" date="2018-02" db="EMBL/GenBank/DDBJ databases">
        <title>Genomic Encyclopedia of Archaeal and Bacterial Type Strains, Phase II (KMG-II): from individual species to whole genera.</title>
        <authorList>
            <person name="Goeker M."/>
        </authorList>
    </citation>
    <scope>NUCLEOTIDE SEQUENCE [LARGE SCALE GENOMIC DNA]</scope>
    <source>
        <strain evidence="9 10">YU 961-1</strain>
    </source>
</reference>
<dbReference type="RefSeq" id="WP_104481455.1">
    <property type="nucleotide sequence ID" value="NZ_CP154825.1"/>
</dbReference>
<proteinExistence type="predicted"/>
<comment type="subcellular location">
    <subcellularLocation>
        <location evidence="1">Membrane</location>
        <topology evidence="1">Multi-pass membrane protein</topology>
    </subcellularLocation>
</comment>
<feature type="transmembrane region" description="Helical" evidence="7">
    <location>
        <begin position="132"/>
        <end position="153"/>
    </location>
</feature>
<evidence type="ECO:0000256" key="1">
    <source>
        <dbReference type="ARBA" id="ARBA00004141"/>
    </source>
</evidence>
<organism evidence="9 10">
    <name type="scientific">Actinokineospora auranticolor</name>
    <dbReference type="NCBI Taxonomy" id="155976"/>
    <lineage>
        <taxon>Bacteria</taxon>
        <taxon>Bacillati</taxon>
        <taxon>Actinomycetota</taxon>
        <taxon>Actinomycetes</taxon>
        <taxon>Pseudonocardiales</taxon>
        <taxon>Pseudonocardiaceae</taxon>
        <taxon>Actinokineospora</taxon>
    </lineage>
</organism>
<sequence length="412" mass="42800">MTTHQTVFLFLDLAVVVALARLVGALARRLGQPAVIGEILAGVLIGPSLLGTGVTDVLFPADVRPLLSTLANVGVAVFMFGIGVELDRALLRGKGKLATAVSLASIALPFALGALLALYLVGNHTAPHRLGFVLFIGAAMSVTAFPVLARILADRGLSRTPVGGIALVCAAAGDLLAWCLLAVVVLVSGGGGQWLFLWGPAYLVVMLWLVRPLLRKVLTDRVPTSVALSILIAGLLLSGAATEWIGLHFIFGAFLFGVVVPHEGTSRLRESVVERIDLFNGTLLLPVFFIVAGLKVDLSAIGATGVLELALVLVAAVTGKLGGAFAAARLNGMPTREAAGLGVLMNTRGLTELIILSVGLRLGMLDQRLYSVMVVMAIVTTAMAGPLLRLLDLPTDPPAPVHRPRTAAAAAE</sequence>
<feature type="transmembrane region" description="Helical" evidence="7">
    <location>
        <begin position="65"/>
        <end position="86"/>
    </location>
</feature>
<evidence type="ECO:0000313" key="10">
    <source>
        <dbReference type="Proteomes" id="UP000239203"/>
    </source>
</evidence>
<keyword evidence="4 7" id="KW-1133">Transmembrane helix</keyword>
<dbReference type="InterPro" id="IPR050794">
    <property type="entry name" value="CPA2_transporter"/>
</dbReference>
<dbReference type="OrthoDB" id="9793589at2"/>
<accession>A0A2S6GIN9</accession>
<dbReference type="AlphaFoldDB" id="A0A2S6GIN9"/>
<dbReference type="Proteomes" id="UP000239203">
    <property type="component" value="Unassembled WGS sequence"/>
</dbReference>
<feature type="transmembrane region" description="Helical" evidence="7">
    <location>
        <begin position="165"/>
        <end position="188"/>
    </location>
</feature>
<evidence type="ECO:0000256" key="6">
    <source>
        <dbReference type="ARBA" id="ARBA00023136"/>
    </source>
</evidence>
<feature type="transmembrane region" description="Helical" evidence="7">
    <location>
        <begin position="339"/>
        <end position="362"/>
    </location>
</feature>
<feature type="transmembrane region" description="Helical" evidence="7">
    <location>
        <begin position="276"/>
        <end position="294"/>
    </location>
</feature>
<feature type="domain" description="Cation/H+ exchanger transmembrane" evidence="8">
    <location>
        <begin position="18"/>
        <end position="389"/>
    </location>
</feature>
<feature type="transmembrane region" description="Helical" evidence="7">
    <location>
        <begin position="226"/>
        <end position="256"/>
    </location>
</feature>
<evidence type="ECO:0000256" key="7">
    <source>
        <dbReference type="SAM" id="Phobius"/>
    </source>
</evidence>
<gene>
    <name evidence="9" type="ORF">CLV40_11664</name>
</gene>
<dbReference type="Gene3D" id="1.20.1530.20">
    <property type="match status" value="1"/>
</dbReference>
<keyword evidence="10" id="KW-1185">Reference proteome</keyword>
<dbReference type="PANTHER" id="PTHR32468:SF0">
    <property type="entry name" value="K(+)_H(+) ANTIPORTER 1"/>
    <property type="match status" value="1"/>
</dbReference>
<feature type="transmembrane region" description="Helical" evidence="7">
    <location>
        <begin position="98"/>
        <end position="120"/>
    </location>
</feature>
<keyword evidence="5" id="KW-0406">Ion transport</keyword>
<feature type="transmembrane region" description="Helical" evidence="7">
    <location>
        <begin position="194"/>
        <end position="214"/>
    </location>
</feature>